<keyword evidence="2" id="KW-0539">Nucleus</keyword>
<reference evidence="6" key="1">
    <citation type="journal article" date="2014" name="Science">
        <title>Nonhuman genetics. Genomic basis for the convergent evolution of electric organs.</title>
        <authorList>
            <person name="Gallant J.R."/>
            <person name="Traeger L.L."/>
            <person name="Volkening J.D."/>
            <person name="Moffett H."/>
            <person name="Chen P.H."/>
            <person name="Novina C.D."/>
            <person name="Phillips G.N.Jr."/>
            <person name="Anand R."/>
            <person name="Wells G.B."/>
            <person name="Pinch M."/>
            <person name="Guth R."/>
            <person name="Unguez G.A."/>
            <person name="Albert J.S."/>
            <person name="Zakon H.H."/>
            <person name="Samanta M.P."/>
            <person name="Sussman M.R."/>
        </authorList>
    </citation>
    <scope>NUCLEOTIDE SEQUENCE [LARGE SCALE GENOMIC DNA]</scope>
</reference>
<keyword evidence="4" id="KW-0812">Transmembrane</keyword>
<keyword evidence="4" id="KW-0472">Membrane</keyword>
<dbReference type="GO" id="GO:0006357">
    <property type="term" value="P:regulation of transcription by RNA polymerase II"/>
    <property type="evidence" value="ECO:0007669"/>
    <property type="project" value="TreeGrafter"/>
</dbReference>
<evidence type="ECO:0000256" key="3">
    <source>
        <dbReference type="SAM" id="MobiDB-lite"/>
    </source>
</evidence>
<name>A0A4W4G140_ELEEL</name>
<dbReference type="GO" id="GO:0005634">
    <property type="term" value="C:nucleus"/>
    <property type="evidence" value="ECO:0007669"/>
    <property type="project" value="UniProtKB-SubCell"/>
</dbReference>
<feature type="region of interest" description="Disordered" evidence="3">
    <location>
        <begin position="99"/>
        <end position="121"/>
    </location>
</feature>
<evidence type="ECO:0000256" key="1">
    <source>
        <dbReference type="ARBA" id="ARBA00004123"/>
    </source>
</evidence>
<evidence type="ECO:0000313" key="6">
    <source>
        <dbReference type="Proteomes" id="UP000314983"/>
    </source>
</evidence>
<reference evidence="5" key="5">
    <citation type="submission" date="2025-09" db="UniProtKB">
        <authorList>
            <consortium name="Ensembl"/>
        </authorList>
    </citation>
    <scope>IDENTIFICATION</scope>
</reference>
<comment type="subcellular location">
    <subcellularLocation>
        <location evidence="1">Nucleus</location>
    </subcellularLocation>
</comment>
<dbReference type="GeneTree" id="ENSGT00940000154181"/>
<reference evidence="6" key="2">
    <citation type="journal article" date="2017" name="Sci. Adv.">
        <title>A tail of two voltages: Proteomic comparison of the three electric organs of the electric eel.</title>
        <authorList>
            <person name="Traeger L.L."/>
            <person name="Sabat G."/>
            <person name="Barrett-Wilt G.A."/>
            <person name="Wells G.B."/>
            <person name="Sussman M.R."/>
        </authorList>
    </citation>
    <scope>NUCLEOTIDE SEQUENCE [LARGE SCALE GENOMIC DNA]</scope>
</reference>
<dbReference type="Pfam" id="PF15686">
    <property type="entry name" value="LYRIC"/>
    <property type="match status" value="1"/>
</dbReference>
<proteinExistence type="predicted"/>
<organism evidence="5 6">
    <name type="scientific">Electrophorus electricus</name>
    <name type="common">Electric eel</name>
    <name type="synonym">Gymnotus electricus</name>
    <dbReference type="NCBI Taxonomy" id="8005"/>
    <lineage>
        <taxon>Eukaryota</taxon>
        <taxon>Metazoa</taxon>
        <taxon>Chordata</taxon>
        <taxon>Craniata</taxon>
        <taxon>Vertebrata</taxon>
        <taxon>Euteleostomi</taxon>
        <taxon>Actinopterygii</taxon>
        <taxon>Neopterygii</taxon>
        <taxon>Teleostei</taxon>
        <taxon>Ostariophysi</taxon>
        <taxon>Gymnotiformes</taxon>
        <taxon>Gymnotoidei</taxon>
        <taxon>Gymnotidae</taxon>
        <taxon>Electrophorus</taxon>
    </lineage>
</organism>
<dbReference type="Proteomes" id="UP000314983">
    <property type="component" value="Chromosome 8"/>
</dbReference>
<keyword evidence="4" id="KW-1133">Transmembrane helix</keyword>
<dbReference type="InterPro" id="IPR052305">
    <property type="entry name" value="TransReg_TumorExp"/>
</dbReference>
<dbReference type="InterPro" id="IPR031402">
    <property type="entry name" value="LYRIC"/>
</dbReference>
<evidence type="ECO:0000313" key="5">
    <source>
        <dbReference type="Ensembl" id="ENSEEEP00000031344.1"/>
    </source>
</evidence>
<dbReference type="GO" id="GO:0045766">
    <property type="term" value="P:positive regulation of angiogenesis"/>
    <property type="evidence" value="ECO:0007669"/>
    <property type="project" value="InterPro"/>
</dbReference>
<dbReference type="GO" id="GO:0043066">
    <property type="term" value="P:negative regulation of apoptotic process"/>
    <property type="evidence" value="ECO:0007669"/>
    <property type="project" value="InterPro"/>
</dbReference>
<keyword evidence="6" id="KW-1185">Reference proteome</keyword>
<dbReference type="STRING" id="8005.ENSEEEP00000031344"/>
<dbReference type="AlphaFoldDB" id="A0A4W4G140"/>
<dbReference type="OMA" id="MATSWQA"/>
<feature type="transmembrane region" description="Helical" evidence="4">
    <location>
        <begin position="50"/>
        <end position="71"/>
    </location>
</feature>
<reference evidence="5" key="4">
    <citation type="submission" date="2025-08" db="UniProtKB">
        <authorList>
            <consortium name="Ensembl"/>
        </authorList>
    </citation>
    <scope>IDENTIFICATION</scope>
</reference>
<reference evidence="5" key="3">
    <citation type="submission" date="2020-05" db="EMBL/GenBank/DDBJ databases">
        <title>Electrophorus electricus (electric eel) genome, fEleEle1, primary haplotype.</title>
        <authorList>
            <person name="Myers G."/>
            <person name="Meyer A."/>
            <person name="Fedrigo O."/>
            <person name="Formenti G."/>
            <person name="Rhie A."/>
            <person name="Tracey A."/>
            <person name="Sims Y."/>
            <person name="Jarvis E.D."/>
        </authorList>
    </citation>
    <scope>NUCLEOTIDE SEQUENCE [LARGE SCALE GENOMIC DNA]</scope>
</reference>
<dbReference type="Ensembl" id="ENSEEET00000031722.2">
    <property type="protein sequence ID" value="ENSEEEP00000031344.1"/>
    <property type="gene ID" value="ENSEEEG00000015000.2"/>
</dbReference>
<evidence type="ECO:0008006" key="7">
    <source>
        <dbReference type="Google" id="ProtNLM"/>
    </source>
</evidence>
<protein>
    <recommendedName>
        <fullName evidence="7">Protein LYRIC</fullName>
    </recommendedName>
</protein>
<dbReference type="PANTHER" id="PTHR23251">
    <property type="entry name" value="LYSINE-RICH CEACAM1 CO-ISOLATED PROTEIN LYRIC PROTEIN"/>
    <property type="match status" value="1"/>
</dbReference>
<dbReference type="GO" id="GO:0043123">
    <property type="term" value="P:positive regulation of canonical NF-kappaB signal transduction"/>
    <property type="evidence" value="ECO:0007669"/>
    <property type="project" value="InterPro"/>
</dbReference>
<gene>
    <name evidence="5" type="primary">MANBAL</name>
</gene>
<evidence type="ECO:0000256" key="4">
    <source>
        <dbReference type="SAM" id="Phobius"/>
    </source>
</evidence>
<accession>A0A4W4G140</accession>
<dbReference type="GO" id="GO:0003712">
    <property type="term" value="F:transcription coregulator activity"/>
    <property type="evidence" value="ECO:0007669"/>
    <property type="project" value="TreeGrafter"/>
</dbReference>
<evidence type="ECO:0000256" key="2">
    <source>
        <dbReference type="ARBA" id="ARBA00023242"/>
    </source>
</evidence>
<dbReference type="PANTHER" id="PTHR23251:SF0">
    <property type="entry name" value="PROTEIN LYRIC"/>
    <property type="match status" value="1"/>
</dbReference>
<sequence length="139" mass="15256">MMATSWQAVSVEQAEVMATRLRQLASSGLHFLNNEFGIDLGLKPELYPSWVILSTALFGMIAAVALSWVAACHGVGRRKRGAVVSESGASVTDIAKAPLKKSVKSEEPKKKNKKKPADKVVQPPFIHFSEFEPMLTFER</sequence>